<feature type="transmembrane region" description="Helical" evidence="7">
    <location>
        <begin position="675"/>
        <end position="696"/>
    </location>
</feature>
<evidence type="ECO:0000313" key="12">
    <source>
        <dbReference type="Proteomes" id="UP000326759"/>
    </source>
</evidence>
<evidence type="ECO:0000259" key="10">
    <source>
        <dbReference type="Pfam" id="PF21478"/>
    </source>
</evidence>
<dbReference type="AlphaFoldDB" id="A0A5N5SKI0"/>
<feature type="domain" description="Glycine dehydrogenase C-terminal" evidence="10">
    <location>
        <begin position="695"/>
        <end position="782"/>
    </location>
</feature>
<keyword evidence="7" id="KW-0812">Transmembrane</keyword>
<dbReference type="PANTHER" id="PTHR11773">
    <property type="entry name" value="GLYCINE DEHYDROGENASE, DECARBOXYLATING"/>
    <property type="match status" value="1"/>
</dbReference>
<comment type="catalytic activity">
    <reaction evidence="6">
        <text>N(6)-[(R)-lipoyl]-L-lysyl-[glycine-cleavage complex H protein] + glycine + H(+) = N(6)-[(R)-S(8)-aminomethyldihydrolipoyl]-L-lysyl-[glycine-cleavage complex H protein] + CO2</text>
        <dbReference type="Rhea" id="RHEA:24304"/>
        <dbReference type="Rhea" id="RHEA-COMP:10494"/>
        <dbReference type="Rhea" id="RHEA-COMP:10495"/>
        <dbReference type="ChEBI" id="CHEBI:15378"/>
        <dbReference type="ChEBI" id="CHEBI:16526"/>
        <dbReference type="ChEBI" id="CHEBI:57305"/>
        <dbReference type="ChEBI" id="CHEBI:83099"/>
        <dbReference type="ChEBI" id="CHEBI:83143"/>
        <dbReference type="EC" id="1.4.4.2"/>
    </reaction>
</comment>
<evidence type="ECO:0000256" key="1">
    <source>
        <dbReference type="ARBA" id="ARBA00001933"/>
    </source>
</evidence>
<protein>
    <recommendedName>
        <fullName evidence="3">glycine dehydrogenase (aminomethyl-transferring)</fullName>
        <ecNumber evidence="3">1.4.4.2</ecNumber>
    </recommendedName>
</protein>
<dbReference type="InterPro" id="IPR020581">
    <property type="entry name" value="GDC_P"/>
</dbReference>
<keyword evidence="7" id="KW-0472">Membrane</keyword>
<dbReference type="PANTHER" id="PTHR11773:SF1">
    <property type="entry name" value="GLYCINE DEHYDROGENASE (DECARBOXYLATING), MITOCHONDRIAL"/>
    <property type="match status" value="1"/>
</dbReference>
<dbReference type="GO" id="GO:0019464">
    <property type="term" value="P:glycine decarboxylation via glycine cleavage system"/>
    <property type="evidence" value="ECO:0007669"/>
    <property type="project" value="TreeGrafter"/>
</dbReference>
<name>A0A5N5SKI0_9CRUS</name>
<dbReference type="Gene3D" id="3.90.1150.10">
    <property type="entry name" value="Aspartate Aminotransferase, domain 1"/>
    <property type="match status" value="2"/>
</dbReference>
<evidence type="ECO:0000256" key="3">
    <source>
        <dbReference type="ARBA" id="ARBA00012134"/>
    </source>
</evidence>
<dbReference type="GO" id="GO:0005739">
    <property type="term" value="C:mitochondrion"/>
    <property type="evidence" value="ECO:0007669"/>
    <property type="project" value="TreeGrafter"/>
</dbReference>
<evidence type="ECO:0000259" key="8">
    <source>
        <dbReference type="Pfam" id="PF01212"/>
    </source>
</evidence>
<keyword evidence="12" id="KW-1185">Reference proteome</keyword>
<dbReference type="InterPro" id="IPR001597">
    <property type="entry name" value="ArAA_b-elim_lyase/Thr_aldolase"/>
</dbReference>
<gene>
    <name evidence="11" type="primary">GLDC</name>
    <name evidence="11" type="ORF">Anas_10037</name>
</gene>
<feature type="domain" description="Glycine cleavage system P-protein N-terminal" evidence="9">
    <location>
        <begin position="97"/>
        <end position="336"/>
    </location>
</feature>
<organism evidence="11 12">
    <name type="scientific">Armadillidium nasatum</name>
    <dbReference type="NCBI Taxonomy" id="96803"/>
    <lineage>
        <taxon>Eukaryota</taxon>
        <taxon>Metazoa</taxon>
        <taxon>Ecdysozoa</taxon>
        <taxon>Arthropoda</taxon>
        <taxon>Crustacea</taxon>
        <taxon>Multicrustacea</taxon>
        <taxon>Malacostraca</taxon>
        <taxon>Eumalacostraca</taxon>
        <taxon>Peracarida</taxon>
        <taxon>Isopoda</taxon>
        <taxon>Oniscidea</taxon>
        <taxon>Crinocheta</taxon>
        <taxon>Armadillidiidae</taxon>
        <taxon>Armadillidium</taxon>
    </lineage>
</organism>
<dbReference type="GO" id="GO:0016829">
    <property type="term" value="F:lyase activity"/>
    <property type="evidence" value="ECO:0007669"/>
    <property type="project" value="InterPro"/>
</dbReference>
<dbReference type="GO" id="GO:0005960">
    <property type="term" value="C:glycine cleavage complex"/>
    <property type="evidence" value="ECO:0007669"/>
    <property type="project" value="TreeGrafter"/>
</dbReference>
<keyword evidence="4" id="KW-0663">Pyridoxal phosphate</keyword>
<keyword evidence="7" id="KW-1133">Transmembrane helix</keyword>
<comment type="similarity">
    <text evidence="2">Belongs to the GcvP family.</text>
</comment>
<dbReference type="GO" id="GO:0016594">
    <property type="term" value="F:glycine binding"/>
    <property type="evidence" value="ECO:0007669"/>
    <property type="project" value="TreeGrafter"/>
</dbReference>
<dbReference type="InterPro" id="IPR049316">
    <property type="entry name" value="GDC-P_C"/>
</dbReference>
<keyword evidence="5" id="KW-0560">Oxidoreductase</keyword>
<dbReference type="Pfam" id="PF02347">
    <property type="entry name" value="GDC-P"/>
    <property type="match status" value="1"/>
</dbReference>
<evidence type="ECO:0000256" key="4">
    <source>
        <dbReference type="ARBA" id="ARBA00022898"/>
    </source>
</evidence>
<dbReference type="InterPro" id="IPR049315">
    <property type="entry name" value="GDC-P_N"/>
</dbReference>
<dbReference type="EMBL" id="SEYY01024340">
    <property type="protein sequence ID" value="KAB7494200.1"/>
    <property type="molecule type" value="Genomic_DNA"/>
</dbReference>
<comment type="cofactor">
    <cofactor evidence="1">
        <name>pyridoxal 5'-phosphate</name>
        <dbReference type="ChEBI" id="CHEBI:597326"/>
    </cofactor>
</comment>
<evidence type="ECO:0000259" key="9">
    <source>
        <dbReference type="Pfam" id="PF02347"/>
    </source>
</evidence>
<comment type="caution">
    <text evidence="11">The sequence shown here is derived from an EMBL/GenBank/DDBJ whole genome shotgun (WGS) entry which is preliminary data.</text>
</comment>
<dbReference type="EC" id="1.4.4.2" evidence="3"/>
<dbReference type="InterPro" id="IPR015422">
    <property type="entry name" value="PyrdxlP-dep_Trfase_small"/>
</dbReference>
<dbReference type="FunFam" id="3.40.640.10:FF:000007">
    <property type="entry name" value="glycine dehydrogenase (Decarboxylating), mitochondrial"/>
    <property type="match status" value="1"/>
</dbReference>
<proteinExistence type="inferred from homology"/>
<evidence type="ECO:0000256" key="2">
    <source>
        <dbReference type="ARBA" id="ARBA00010756"/>
    </source>
</evidence>
<reference evidence="11 12" key="1">
    <citation type="journal article" date="2019" name="PLoS Biol.">
        <title>Sex chromosomes control vertical transmission of feminizing Wolbachia symbionts in an isopod.</title>
        <authorList>
            <person name="Becking T."/>
            <person name="Chebbi M.A."/>
            <person name="Giraud I."/>
            <person name="Moumen B."/>
            <person name="Laverre T."/>
            <person name="Caubet Y."/>
            <person name="Peccoud J."/>
            <person name="Gilbert C."/>
            <person name="Cordaux R."/>
        </authorList>
    </citation>
    <scope>NUCLEOTIDE SEQUENCE [LARGE SCALE GENOMIC DNA]</scope>
    <source>
        <strain evidence="11">ANa2</strain>
        <tissue evidence="11">Whole body excluding digestive tract and cuticle</tissue>
    </source>
</reference>
<dbReference type="OrthoDB" id="6537869at2759"/>
<dbReference type="Proteomes" id="UP000326759">
    <property type="component" value="Unassembled WGS sequence"/>
</dbReference>
<evidence type="ECO:0000256" key="7">
    <source>
        <dbReference type="SAM" id="Phobius"/>
    </source>
</evidence>
<sequence>MAGSLVLGSFKLPVHNVSGRILRTDIKRYKMLKFKYAAITRYFSTSTSDKSMLSTDNFADRHIGPRKNDQKKMLKLLGFEDLNSLTNAAVPKNIRQNKRRKVYMSDKVHPQTLAVVSTRAIPLGLEVFIGDVFEMDFSNRDVSAVIFQYPDTNGAIYNFENLVADAQAYGVCNTLICIIKTMTICATDLLALTFLKPPGEFGVDIAVGTSQRLGVPLGYGGPHAGFFACKIPLMRLMPGRMIGVTRDANGNEAYRLALQTREQHIRRDKATSNICTAQALLANMSAMYAVYHGPNGLKRIANCIHTAALTLANGLADAGHTIENDKFFDTIKVGIALDETVREKDINDLFWIFNCKTTFEKVSSLMGLSKNQLPPGDLRETDVKRSSDFLTHPIFNTYHSEAQLVRYMKILENKDFSLVHSMIPLGSCTMKLNSTTEMMPCSFPNFTELHPFAPPEQALGYRQLFEELENDLCEITGYDKISFQPNSGAQGEYAGLRAIMSYLDAREEGHRNVCLIPTSAHGTNPASAQMAGMKVEPVNVDKDGSIDFSDLENKVSNALIINKFKSHLACLMITYPSTNGVFEENVKDICSMVHEAGGQVYLDGANMNAQVGLCRPGDIGSDVSHLNLHKTFCIPHGGGGPGMGPIGVKKHLEPYLPSHPIIDPMSLMKKKARSFGVVSAAPYGSAAILPISWAYVKDMRDFKKSAGIEATDIAKRLQDYGFHAPTMSWPVAGSLMIEPTESEDKEELDRFCDAMLMIRQEIRDIEEGRMDPERNPLRLAPHPIAVISSSDWDRPYTREQAAFPALFVKPENKLWPSVGRIDDTYGDRNIVCTCPPMESYSSNFINE</sequence>
<dbReference type="Pfam" id="PF01212">
    <property type="entry name" value="Beta_elim_lyase"/>
    <property type="match status" value="1"/>
</dbReference>
<evidence type="ECO:0000256" key="6">
    <source>
        <dbReference type="ARBA" id="ARBA00049026"/>
    </source>
</evidence>
<evidence type="ECO:0000256" key="5">
    <source>
        <dbReference type="ARBA" id="ARBA00023002"/>
    </source>
</evidence>
<dbReference type="InterPro" id="IPR015424">
    <property type="entry name" value="PyrdxlP-dep_Trfase"/>
</dbReference>
<dbReference type="InterPro" id="IPR015421">
    <property type="entry name" value="PyrdxlP-dep_Trfase_major"/>
</dbReference>
<feature type="domain" description="Aromatic amino acid beta-eliminating lyase/threonine aldolase" evidence="8">
    <location>
        <begin position="458"/>
        <end position="605"/>
    </location>
</feature>
<dbReference type="GO" id="GO:0030170">
    <property type="term" value="F:pyridoxal phosphate binding"/>
    <property type="evidence" value="ECO:0007669"/>
    <property type="project" value="TreeGrafter"/>
</dbReference>
<dbReference type="Pfam" id="PF21478">
    <property type="entry name" value="GcvP2_C"/>
    <property type="match status" value="1"/>
</dbReference>
<dbReference type="SUPFAM" id="SSF53383">
    <property type="entry name" value="PLP-dependent transferases"/>
    <property type="match status" value="2"/>
</dbReference>
<dbReference type="GO" id="GO:0004375">
    <property type="term" value="F:glycine dehydrogenase (decarboxylating) activity"/>
    <property type="evidence" value="ECO:0007669"/>
    <property type="project" value="UniProtKB-EC"/>
</dbReference>
<evidence type="ECO:0000313" key="11">
    <source>
        <dbReference type="EMBL" id="KAB7494200.1"/>
    </source>
</evidence>
<accession>A0A5N5SKI0</accession>
<dbReference type="Gene3D" id="3.40.640.10">
    <property type="entry name" value="Type I PLP-dependent aspartate aminotransferase-like (Major domain)"/>
    <property type="match status" value="2"/>
</dbReference>